<accession>A0A0L0EZW3</accession>
<evidence type="ECO:0000313" key="1">
    <source>
        <dbReference type="EMBL" id="KNC69936.1"/>
    </source>
</evidence>
<keyword evidence="2" id="KW-1185">Reference proteome</keyword>
<dbReference type="RefSeq" id="XP_014143838.1">
    <property type="nucleotide sequence ID" value="XM_014288363.1"/>
</dbReference>
<dbReference type="SUPFAM" id="SSF56281">
    <property type="entry name" value="Metallo-hydrolase/oxidoreductase"/>
    <property type="match status" value="1"/>
</dbReference>
<evidence type="ECO:0000313" key="2">
    <source>
        <dbReference type="Proteomes" id="UP000054560"/>
    </source>
</evidence>
<dbReference type="InterPro" id="IPR036866">
    <property type="entry name" value="RibonucZ/Hydroxyglut_hydro"/>
</dbReference>
<dbReference type="GO" id="GO:0005634">
    <property type="term" value="C:nucleus"/>
    <property type="evidence" value="ECO:0007669"/>
    <property type="project" value="TreeGrafter"/>
</dbReference>
<dbReference type="InterPro" id="IPR050698">
    <property type="entry name" value="MBL"/>
</dbReference>
<proteinExistence type="predicted"/>
<dbReference type="GO" id="GO:0016180">
    <property type="term" value="P:snRNA processing"/>
    <property type="evidence" value="ECO:0007669"/>
    <property type="project" value="TreeGrafter"/>
</dbReference>
<sequence>MDLKVPIYFSAGLTEKANDYYKMFINWTNQKIKQTFVERNMFEFTHISAFDNSYADNPGPQ</sequence>
<gene>
    <name evidence="1" type="ORF">SARC_17547</name>
</gene>
<protein>
    <submittedName>
        <fullName evidence="1">Uncharacterized protein</fullName>
    </submittedName>
</protein>
<dbReference type="PANTHER" id="PTHR11203:SF37">
    <property type="entry name" value="INTEGRATOR COMPLEX SUBUNIT 11"/>
    <property type="match status" value="1"/>
</dbReference>
<organism evidence="1 2">
    <name type="scientific">Sphaeroforma arctica JP610</name>
    <dbReference type="NCBI Taxonomy" id="667725"/>
    <lineage>
        <taxon>Eukaryota</taxon>
        <taxon>Ichthyosporea</taxon>
        <taxon>Ichthyophonida</taxon>
        <taxon>Sphaeroforma</taxon>
    </lineage>
</organism>
<dbReference type="EMBL" id="KQ252728">
    <property type="protein sequence ID" value="KNC69936.1"/>
    <property type="molecule type" value="Genomic_DNA"/>
</dbReference>
<name>A0A0L0EZW3_9EUKA</name>
<dbReference type="PANTHER" id="PTHR11203">
    <property type="entry name" value="CLEAVAGE AND POLYADENYLATION SPECIFICITY FACTOR FAMILY MEMBER"/>
    <property type="match status" value="1"/>
</dbReference>
<dbReference type="eggNOG" id="KOG1136">
    <property type="taxonomic scope" value="Eukaryota"/>
</dbReference>
<dbReference type="OrthoDB" id="10249535at2759"/>
<dbReference type="STRING" id="667725.A0A0L0EZW3"/>
<dbReference type="Gene3D" id="3.40.50.10890">
    <property type="match status" value="1"/>
</dbReference>
<dbReference type="GO" id="GO:0004521">
    <property type="term" value="F:RNA endonuclease activity"/>
    <property type="evidence" value="ECO:0007669"/>
    <property type="project" value="TreeGrafter"/>
</dbReference>
<dbReference type="Proteomes" id="UP000054560">
    <property type="component" value="Unassembled WGS sequence"/>
</dbReference>
<dbReference type="AlphaFoldDB" id="A0A0L0EZW3"/>
<feature type="non-terminal residue" evidence="1">
    <location>
        <position position="61"/>
    </location>
</feature>
<dbReference type="GeneID" id="25918051"/>
<reference evidence="1 2" key="1">
    <citation type="submission" date="2011-02" db="EMBL/GenBank/DDBJ databases">
        <title>The Genome Sequence of Sphaeroforma arctica JP610.</title>
        <authorList>
            <consortium name="The Broad Institute Genome Sequencing Platform"/>
            <person name="Russ C."/>
            <person name="Cuomo C."/>
            <person name="Young S.K."/>
            <person name="Zeng Q."/>
            <person name="Gargeya S."/>
            <person name="Alvarado L."/>
            <person name="Berlin A."/>
            <person name="Chapman S.B."/>
            <person name="Chen Z."/>
            <person name="Freedman E."/>
            <person name="Gellesch M."/>
            <person name="Goldberg J."/>
            <person name="Griggs A."/>
            <person name="Gujja S."/>
            <person name="Heilman E."/>
            <person name="Heiman D."/>
            <person name="Howarth C."/>
            <person name="Mehta T."/>
            <person name="Neiman D."/>
            <person name="Pearson M."/>
            <person name="Roberts A."/>
            <person name="Saif S."/>
            <person name="Shea T."/>
            <person name="Shenoy N."/>
            <person name="Sisk P."/>
            <person name="Stolte C."/>
            <person name="Sykes S."/>
            <person name="White J."/>
            <person name="Yandava C."/>
            <person name="Burger G."/>
            <person name="Gray M.W."/>
            <person name="Holland P.W.H."/>
            <person name="King N."/>
            <person name="Lang F.B.F."/>
            <person name="Roger A.J."/>
            <person name="Ruiz-Trillo I."/>
            <person name="Haas B."/>
            <person name="Nusbaum C."/>
            <person name="Birren B."/>
        </authorList>
    </citation>
    <scope>NUCLEOTIDE SEQUENCE [LARGE SCALE GENOMIC DNA]</scope>
    <source>
        <strain evidence="1 2">JP610</strain>
    </source>
</reference>